<dbReference type="InterPro" id="IPR043502">
    <property type="entry name" value="DNA/RNA_pol_sf"/>
</dbReference>
<evidence type="ECO:0000256" key="8">
    <source>
        <dbReference type="ARBA" id="ARBA00048744"/>
    </source>
</evidence>
<name>A0A514D0E9_9VIRU</name>
<keyword evidence="6" id="KW-0693">Viral RNA replication</keyword>
<evidence type="ECO:0000259" key="10">
    <source>
        <dbReference type="PROSITE" id="PS50522"/>
    </source>
</evidence>
<evidence type="ECO:0000256" key="5">
    <source>
        <dbReference type="ARBA" id="ARBA00022741"/>
    </source>
</evidence>
<dbReference type="InterPro" id="IPR005093">
    <property type="entry name" value="RNArep_beta"/>
</dbReference>
<evidence type="ECO:0000256" key="2">
    <source>
        <dbReference type="ARBA" id="ARBA00022484"/>
    </source>
</evidence>
<feature type="binding site" evidence="9">
    <location>
        <position position="285"/>
    </location>
    <ligand>
        <name>Mg(2+)</name>
        <dbReference type="ChEBI" id="CHEBI:18420"/>
        <label>2</label>
    </ligand>
</feature>
<feature type="domain" description="RdRp catalytic" evidence="10">
    <location>
        <begin position="270"/>
        <end position="401"/>
    </location>
</feature>
<evidence type="ECO:0000256" key="1">
    <source>
        <dbReference type="ARBA" id="ARBA00012494"/>
    </source>
</evidence>
<dbReference type="Pfam" id="PF03431">
    <property type="entry name" value="RNA_replicase_B"/>
    <property type="match status" value="1"/>
</dbReference>
<proteinExistence type="predicted"/>
<gene>
    <name evidence="11" type="ORF">H3BulkLitter17570_000001</name>
</gene>
<keyword evidence="9" id="KW-0460">Magnesium</keyword>
<feature type="binding site" evidence="9">
    <location>
        <position position="370"/>
    </location>
    <ligand>
        <name>Mg(2+)</name>
        <dbReference type="ChEBI" id="CHEBI:18420"/>
        <label>2</label>
    </ligand>
</feature>
<dbReference type="EMBL" id="MN033137">
    <property type="protein sequence ID" value="QDH87082.1"/>
    <property type="molecule type" value="Genomic_RNA"/>
</dbReference>
<keyword evidence="4" id="KW-0548">Nucleotidyltransferase</keyword>
<keyword evidence="3" id="KW-0808">Transferase</keyword>
<dbReference type="GO" id="GO:0046872">
    <property type="term" value="F:metal ion binding"/>
    <property type="evidence" value="ECO:0007669"/>
    <property type="project" value="UniProtKB-KW"/>
</dbReference>
<comment type="cofactor">
    <cofactor evidence="9">
        <name>Mg(2+)</name>
        <dbReference type="ChEBI" id="CHEBI:18420"/>
    </cofactor>
    <text evidence="9">Binds 2 Mg(2+) per subunit.</text>
</comment>
<dbReference type="EC" id="2.7.7.48" evidence="1"/>
<dbReference type="GO" id="GO:0003968">
    <property type="term" value="F:RNA-directed RNA polymerase activity"/>
    <property type="evidence" value="ECO:0007669"/>
    <property type="project" value="UniProtKB-KW"/>
</dbReference>
<keyword evidence="5" id="KW-0547">Nucleotide-binding</keyword>
<evidence type="ECO:0000256" key="4">
    <source>
        <dbReference type="ARBA" id="ARBA00022695"/>
    </source>
</evidence>
<evidence type="ECO:0000256" key="6">
    <source>
        <dbReference type="ARBA" id="ARBA00022953"/>
    </source>
</evidence>
<comment type="catalytic activity">
    <reaction evidence="8">
        <text>RNA(n) + a ribonucleoside 5'-triphosphate = RNA(n+1) + diphosphate</text>
        <dbReference type="Rhea" id="RHEA:21248"/>
        <dbReference type="Rhea" id="RHEA-COMP:14527"/>
        <dbReference type="Rhea" id="RHEA-COMP:17342"/>
        <dbReference type="ChEBI" id="CHEBI:33019"/>
        <dbReference type="ChEBI" id="CHEBI:61557"/>
        <dbReference type="ChEBI" id="CHEBI:140395"/>
        <dbReference type="EC" id="2.7.7.48"/>
    </reaction>
</comment>
<keyword evidence="2 11" id="KW-0696">RNA-directed RNA polymerase</keyword>
<dbReference type="InterPro" id="IPR007096">
    <property type="entry name" value="RNA-dir_Rpol_cat_phage"/>
</dbReference>
<protein>
    <recommendedName>
        <fullName evidence="1">RNA-directed RNA polymerase</fullName>
        <ecNumber evidence="1">2.7.7.48</ecNumber>
    </recommendedName>
    <alternativeName>
        <fullName evidence="7">RNA replicase beta chain</fullName>
    </alternativeName>
</protein>
<dbReference type="GO" id="GO:0039694">
    <property type="term" value="P:viral RNA genome replication"/>
    <property type="evidence" value="ECO:0007669"/>
    <property type="project" value="InterPro"/>
</dbReference>
<feature type="binding site" evidence="9">
    <location>
        <position position="369"/>
    </location>
    <ligand>
        <name>Mg(2+)</name>
        <dbReference type="ChEBI" id="CHEBI:18420"/>
        <label>2</label>
    </ligand>
</feature>
<keyword evidence="9" id="KW-0479">Metal-binding</keyword>
<evidence type="ECO:0000256" key="7">
    <source>
        <dbReference type="ARBA" id="ARBA00030248"/>
    </source>
</evidence>
<dbReference type="PROSITE" id="PS50522">
    <property type="entry name" value="RDRP_PHAGE"/>
    <property type="match status" value="1"/>
</dbReference>
<reference evidence="11" key="1">
    <citation type="submission" date="2019-05" db="EMBL/GenBank/DDBJ databases">
        <title>Metatranscriptomic reconstruction reveals RNA viruses with the potential to shape carbon cycling in soil.</title>
        <authorList>
            <person name="Starr E.P."/>
            <person name="Nuccio E."/>
            <person name="Pett-Ridge J."/>
            <person name="Banfield J.F."/>
            <person name="Firestone M.K."/>
        </authorList>
    </citation>
    <scope>NUCLEOTIDE SEQUENCE</scope>
    <source>
        <strain evidence="11">H3_Bulk_Litter_17_scaffold_570</strain>
    </source>
</reference>
<dbReference type="SUPFAM" id="SSF56672">
    <property type="entry name" value="DNA/RNA polymerases"/>
    <property type="match status" value="1"/>
</dbReference>
<dbReference type="GO" id="GO:0000166">
    <property type="term" value="F:nucleotide binding"/>
    <property type="evidence" value="ECO:0007669"/>
    <property type="project" value="UniProtKB-KW"/>
</dbReference>
<evidence type="ECO:0000256" key="3">
    <source>
        <dbReference type="ARBA" id="ARBA00022679"/>
    </source>
</evidence>
<accession>A0A514D0E9</accession>
<sequence>MSSEKYGFKLLKGLKTFRVPGEVTSLAIESFFSSLDCPRALTCLILFRSGEHEQLAKLEFNPSNYLTMVECRDAYAATNFLSKFKGLSSGLDLNEVAFKKFDEFELLCKQTNSRFRNLANDTSFRGKVVWLHSAVIRKIANILGEFSTEEFFTMPDWGPGASTLIKRREASSVKKFQCETGITRDLYNLIPIELMEEKYPLWAQQLRLMGFPTFQTGNKVVTVPKNAMTNRVIAVEPGINLWFQKSVGEMIGRRLRRYGVDLRYQSRNQQLALKGSLTNLLATVDLSSASDSIARSVVEELLPPRWFHIMDACRSHYGSQDALSKKWEKFSSMGNGFTFQLESLIFYAVAASCTEYLHISSNDVSAYGDDVILPSACLGLFSEMLAFYGFRINAKKSHSDSPFRESCGAHFFSGVDVKPVYLKDRLSSLPTVFRLANALRRLAHRRNNFLGCDSSLRGVFELLVQKVPKALRLRIPASLGDGGFISNLDEATPSRARHGLEGFRVNNLVEISRTYRDETMGYLLASLWSLPDIPIESDRSYQVVLPTQAYPAKGSPERRTRLKALTYLISLDQREGYNTVSLRNLTRFKLVNSLVQQWYDLGPWL</sequence>
<evidence type="ECO:0000256" key="9">
    <source>
        <dbReference type="PIRSR" id="PIRSR605093-1"/>
    </source>
</evidence>
<organism evidence="11">
    <name type="scientific">Leviviridae sp</name>
    <dbReference type="NCBI Taxonomy" id="2027243"/>
    <lineage>
        <taxon>Viruses</taxon>
        <taxon>Riboviria</taxon>
        <taxon>Orthornavirae</taxon>
        <taxon>Lenarviricota</taxon>
        <taxon>Leviviricetes</taxon>
        <taxon>Norzivirales</taxon>
        <taxon>Fiersviridae</taxon>
    </lineage>
</organism>
<evidence type="ECO:0000313" key="11">
    <source>
        <dbReference type="EMBL" id="QDH87082.1"/>
    </source>
</evidence>